<comment type="pathway">
    <text evidence="3 11">Cofactor biosynthesis; molybdopterin biosynthesis.</text>
</comment>
<evidence type="ECO:0000256" key="11">
    <source>
        <dbReference type="RuleBase" id="RU365090"/>
    </source>
</evidence>
<dbReference type="InterPro" id="IPR005111">
    <property type="entry name" value="MoeA_C_domain_IV"/>
</dbReference>
<keyword evidence="7 11" id="KW-0479">Metal-binding</keyword>
<dbReference type="InterPro" id="IPR036135">
    <property type="entry name" value="MoeA_linker/N_sf"/>
</dbReference>
<evidence type="ECO:0000256" key="5">
    <source>
        <dbReference type="ARBA" id="ARBA00022505"/>
    </source>
</evidence>
<proteinExistence type="inferred from homology"/>
<dbReference type="FunFam" id="3.40.980.10:FF:000004">
    <property type="entry name" value="Molybdopterin molybdenumtransferase"/>
    <property type="match status" value="1"/>
</dbReference>
<dbReference type="Gene3D" id="2.40.340.10">
    <property type="entry name" value="MoeA, C-terminal, domain IV"/>
    <property type="match status" value="1"/>
</dbReference>
<dbReference type="EC" id="2.10.1.1" evidence="11"/>
<name>A0A917I9V3_9HYPH</name>
<keyword evidence="9 11" id="KW-0501">Molybdenum cofactor biosynthesis</keyword>
<dbReference type="InterPro" id="IPR038987">
    <property type="entry name" value="MoeA-like"/>
</dbReference>
<dbReference type="NCBIfam" id="NF045515">
    <property type="entry name" value="Glp_gephyrin"/>
    <property type="match status" value="1"/>
</dbReference>
<dbReference type="InterPro" id="IPR008284">
    <property type="entry name" value="MoCF_biosynth_CS"/>
</dbReference>
<keyword evidence="14" id="KW-1185">Reference proteome</keyword>
<dbReference type="SUPFAM" id="SSF53218">
    <property type="entry name" value="Molybdenum cofactor biosynthesis proteins"/>
    <property type="match status" value="1"/>
</dbReference>
<dbReference type="Gene3D" id="3.90.105.10">
    <property type="entry name" value="Molybdopterin biosynthesis moea protein, domain 2"/>
    <property type="match status" value="1"/>
</dbReference>
<comment type="function">
    <text evidence="2 11">Catalyzes the insertion of molybdate into adenylated molybdopterin with the concomitant release of AMP.</text>
</comment>
<evidence type="ECO:0000313" key="13">
    <source>
        <dbReference type="EMBL" id="GGH27186.1"/>
    </source>
</evidence>
<feature type="domain" description="MoaB/Mog" evidence="12">
    <location>
        <begin position="190"/>
        <end position="327"/>
    </location>
</feature>
<dbReference type="InterPro" id="IPR001453">
    <property type="entry name" value="MoaB/Mog_dom"/>
</dbReference>
<reference evidence="13" key="2">
    <citation type="submission" date="2020-09" db="EMBL/GenBank/DDBJ databases">
        <authorList>
            <person name="Sun Q."/>
            <person name="Zhou Y."/>
        </authorList>
    </citation>
    <scope>NUCLEOTIDE SEQUENCE</scope>
    <source>
        <strain evidence="13">CGMCC 1.12214</strain>
    </source>
</reference>
<evidence type="ECO:0000256" key="8">
    <source>
        <dbReference type="ARBA" id="ARBA00022842"/>
    </source>
</evidence>
<evidence type="ECO:0000259" key="12">
    <source>
        <dbReference type="SMART" id="SM00852"/>
    </source>
</evidence>
<keyword evidence="6 11" id="KW-0808">Transferase</keyword>
<protein>
    <recommendedName>
        <fullName evidence="11">Molybdopterin molybdenumtransferase</fullName>
        <ecNumber evidence="11">2.10.1.1</ecNumber>
    </recommendedName>
</protein>
<dbReference type="GO" id="GO:0006777">
    <property type="term" value="P:Mo-molybdopterin cofactor biosynthetic process"/>
    <property type="evidence" value="ECO:0007669"/>
    <property type="project" value="UniProtKB-UniRule"/>
</dbReference>
<dbReference type="PANTHER" id="PTHR10192:SF5">
    <property type="entry name" value="GEPHYRIN"/>
    <property type="match status" value="1"/>
</dbReference>
<dbReference type="GO" id="GO:0005829">
    <property type="term" value="C:cytosol"/>
    <property type="evidence" value="ECO:0007669"/>
    <property type="project" value="TreeGrafter"/>
</dbReference>
<gene>
    <name evidence="13" type="primary">moeA</name>
    <name evidence="13" type="ORF">GCM10007036_35520</name>
</gene>
<evidence type="ECO:0000256" key="6">
    <source>
        <dbReference type="ARBA" id="ARBA00022679"/>
    </source>
</evidence>
<dbReference type="Proteomes" id="UP000603912">
    <property type="component" value="Unassembled WGS sequence"/>
</dbReference>
<comment type="cofactor">
    <cofactor evidence="1 11">
        <name>Mg(2+)</name>
        <dbReference type="ChEBI" id="CHEBI:18420"/>
    </cofactor>
</comment>
<keyword evidence="8 11" id="KW-0460">Magnesium</keyword>
<dbReference type="AlphaFoldDB" id="A0A917I9V3"/>
<dbReference type="SUPFAM" id="SSF63867">
    <property type="entry name" value="MoeA C-terminal domain-like"/>
    <property type="match status" value="1"/>
</dbReference>
<comment type="similarity">
    <text evidence="4 11">Belongs to the MoeA family.</text>
</comment>
<dbReference type="Pfam" id="PF03454">
    <property type="entry name" value="MoeA_C"/>
    <property type="match status" value="1"/>
</dbReference>
<evidence type="ECO:0000256" key="3">
    <source>
        <dbReference type="ARBA" id="ARBA00005046"/>
    </source>
</evidence>
<keyword evidence="5 11" id="KW-0500">Molybdenum</keyword>
<dbReference type="GO" id="GO:0061599">
    <property type="term" value="F:molybdopterin molybdotransferase activity"/>
    <property type="evidence" value="ECO:0007669"/>
    <property type="project" value="UniProtKB-UniRule"/>
</dbReference>
<comment type="caution">
    <text evidence="13">The sequence shown here is derived from an EMBL/GenBank/DDBJ whole genome shotgun (WGS) entry which is preliminary data.</text>
</comment>
<dbReference type="InterPro" id="IPR036425">
    <property type="entry name" value="MoaB/Mog-like_dom_sf"/>
</dbReference>
<evidence type="ECO:0000256" key="2">
    <source>
        <dbReference type="ARBA" id="ARBA00002901"/>
    </source>
</evidence>
<evidence type="ECO:0000256" key="4">
    <source>
        <dbReference type="ARBA" id="ARBA00010763"/>
    </source>
</evidence>
<evidence type="ECO:0000256" key="7">
    <source>
        <dbReference type="ARBA" id="ARBA00022723"/>
    </source>
</evidence>
<accession>A0A917I9V3</accession>
<dbReference type="GO" id="GO:0046872">
    <property type="term" value="F:metal ion binding"/>
    <property type="evidence" value="ECO:0007669"/>
    <property type="project" value="UniProtKB-UniRule"/>
</dbReference>
<evidence type="ECO:0000256" key="9">
    <source>
        <dbReference type="ARBA" id="ARBA00023150"/>
    </source>
</evidence>
<organism evidence="13 14">
    <name type="scientific">Alsobacter metallidurans</name>
    <dbReference type="NCBI Taxonomy" id="340221"/>
    <lineage>
        <taxon>Bacteria</taxon>
        <taxon>Pseudomonadati</taxon>
        <taxon>Pseudomonadota</taxon>
        <taxon>Alphaproteobacteria</taxon>
        <taxon>Hyphomicrobiales</taxon>
        <taxon>Alsobacteraceae</taxon>
        <taxon>Alsobacter</taxon>
    </lineage>
</organism>
<evidence type="ECO:0000313" key="14">
    <source>
        <dbReference type="Proteomes" id="UP000603912"/>
    </source>
</evidence>
<dbReference type="EMBL" id="BMES01000002">
    <property type="protein sequence ID" value="GGH27186.1"/>
    <property type="molecule type" value="Genomic_DNA"/>
</dbReference>
<dbReference type="InterPro" id="IPR005110">
    <property type="entry name" value="MoeA_linker/N"/>
</dbReference>
<dbReference type="PROSITE" id="PS01079">
    <property type="entry name" value="MOCF_BIOSYNTHESIS_2"/>
    <property type="match status" value="1"/>
</dbReference>
<dbReference type="SMART" id="SM00852">
    <property type="entry name" value="MoCF_biosynth"/>
    <property type="match status" value="1"/>
</dbReference>
<dbReference type="Gene3D" id="3.40.980.10">
    <property type="entry name" value="MoaB/Mog-like domain"/>
    <property type="match status" value="1"/>
</dbReference>
<evidence type="ECO:0000256" key="10">
    <source>
        <dbReference type="ARBA" id="ARBA00047317"/>
    </source>
</evidence>
<sequence length="416" mass="43479">MAQLTDDAFAFGGELMPVDQAIALIGERLPVLAGVEDAPLWSADGRVLAHDVVARVALPPFDNSAVDGYATRTADLSPGSATRLPVRGRVAAGHGAAALDPGSAARVFTGAPVPVGTDVVFMQEDVTADGDHVLLPPGLKPGANLRRAGEDIERGAVALLAGRRLRPQDVALAAALGCASLQVRRRLRVGLFSTGDELREPGETLGPAQIYDSNRALLAALLARMGVEVSDLGRLRDDRDAVQAALSEAAGAHDLLVTSGGVSMGEEDHVRAAVEATGAMVFWRLAIKPGRPVALGVVDGTPLVGLPGNPVAVFVTGAHVLRPLVARLRGEALEPLPAFPVRCGFSYRKKAGRREYVRVSLRQDGDGGCTAAKHPRDGAGVLSSLTETAGLIELEEDRLTVEPGESARFIPYGLLW</sequence>
<dbReference type="PANTHER" id="PTHR10192">
    <property type="entry name" value="MOLYBDOPTERIN BIOSYNTHESIS PROTEIN"/>
    <property type="match status" value="1"/>
</dbReference>
<dbReference type="InterPro" id="IPR036688">
    <property type="entry name" value="MoeA_C_domain_IV_sf"/>
</dbReference>
<dbReference type="SUPFAM" id="SSF63882">
    <property type="entry name" value="MoeA N-terminal region -like"/>
    <property type="match status" value="1"/>
</dbReference>
<dbReference type="Gene3D" id="2.170.190.11">
    <property type="entry name" value="Molybdopterin biosynthesis moea protein, domain 3"/>
    <property type="match status" value="1"/>
</dbReference>
<dbReference type="RefSeq" id="WP_188519033.1">
    <property type="nucleotide sequence ID" value="NZ_BMES01000002.1"/>
</dbReference>
<reference evidence="13" key="1">
    <citation type="journal article" date="2014" name="Int. J. Syst. Evol. Microbiol.">
        <title>Complete genome sequence of Corynebacterium casei LMG S-19264T (=DSM 44701T), isolated from a smear-ripened cheese.</title>
        <authorList>
            <consortium name="US DOE Joint Genome Institute (JGI-PGF)"/>
            <person name="Walter F."/>
            <person name="Albersmeier A."/>
            <person name="Kalinowski J."/>
            <person name="Ruckert C."/>
        </authorList>
    </citation>
    <scope>NUCLEOTIDE SEQUENCE</scope>
    <source>
        <strain evidence="13">CGMCC 1.12214</strain>
    </source>
</reference>
<dbReference type="NCBIfam" id="TIGR00177">
    <property type="entry name" value="molyb_syn"/>
    <property type="match status" value="1"/>
</dbReference>
<comment type="catalytic activity">
    <reaction evidence="10">
        <text>adenylyl-molybdopterin + molybdate = Mo-molybdopterin + AMP + H(+)</text>
        <dbReference type="Rhea" id="RHEA:35047"/>
        <dbReference type="ChEBI" id="CHEBI:15378"/>
        <dbReference type="ChEBI" id="CHEBI:36264"/>
        <dbReference type="ChEBI" id="CHEBI:62727"/>
        <dbReference type="ChEBI" id="CHEBI:71302"/>
        <dbReference type="ChEBI" id="CHEBI:456215"/>
        <dbReference type="EC" id="2.10.1.1"/>
    </reaction>
</comment>
<dbReference type="Pfam" id="PF00994">
    <property type="entry name" value="MoCF_biosynth"/>
    <property type="match status" value="1"/>
</dbReference>
<dbReference type="CDD" id="cd00887">
    <property type="entry name" value="MoeA"/>
    <property type="match status" value="1"/>
</dbReference>
<dbReference type="Pfam" id="PF03453">
    <property type="entry name" value="MoeA_N"/>
    <property type="match status" value="1"/>
</dbReference>
<evidence type="ECO:0000256" key="1">
    <source>
        <dbReference type="ARBA" id="ARBA00001946"/>
    </source>
</evidence>